<name>A0A1R4B0H2_9VIBR</name>
<evidence type="ECO:0000313" key="1">
    <source>
        <dbReference type="EMBL" id="SJL82426.1"/>
    </source>
</evidence>
<dbReference type="AlphaFoldDB" id="A0A1R4B0H2"/>
<reference evidence="1 2" key="1">
    <citation type="submission" date="2017-02" db="EMBL/GenBank/DDBJ databases">
        <authorList>
            <person name="Peterson S.W."/>
        </authorList>
    </citation>
    <scope>NUCLEOTIDE SEQUENCE [LARGE SCALE GENOMIC DNA]</scope>
    <source>
        <strain evidence="1 2">CECT 9027</strain>
    </source>
</reference>
<keyword evidence="2" id="KW-1185">Reference proteome</keyword>
<sequence length="204" mass="23819">MKLKQLFAMTMKGIKTKTQGATHIIFLSALNQKTNKFDLHKRQIQVVSEYIEKVTGVKDFFPSNSKLTRKETQDLGHYFQRMVQHFANEHLCRSKGLLIEFSTETERRSKQRKEMDQQAKLPKGQRRNNLNNYLLKRQAIQRKELASDIEAGRSELDGIKTQVAISTGENEMINELKRQNSRDISAEKKEIVQLRAERHALFRC</sequence>
<dbReference type="EMBL" id="FUFT01000001">
    <property type="protein sequence ID" value="SJL82426.1"/>
    <property type="molecule type" value="Genomic_DNA"/>
</dbReference>
<organism evidence="1 2">
    <name type="scientific">Vibrio palustris</name>
    <dbReference type="NCBI Taxonomy" id="1918946"/>
    <lineage>
        <taxon>Bacteria</taxon>
        <taxon>Pseudomonadati</taxon>
        <taxon>Pseudomonadota</taxon>
        <taxon>Gammaproteobacteria</taxon>
        <taxon>Vibrionales</taxon>
        <taxon>Vibrionaceae</taxon>
        <taxon>Vibrio</taxon>
    </lineage>
</organism>
<dbReference type="STRING" id="1918946.VPAL9027_00352"/>
<gene>
    <name evidence="1" type="ORF">VPAL9027_00352</name>
</gene>
<proteinExistence type="predicted"/>
<evidence type="ECO:0000313" key="2">
    <source>
        <dbReference type="Proteomes" id="UP000189475"/>
    </source>
</evidence>
<dbReference type="Proteomes" id="UP000189475">
    <property type="component" value="Unassembled WGS sequence"/>
</dbReference>
<protein>
    <submittedName>
        <fullName evidence="1">Uncharacterized protein</fullName>
    </submittedName>
</protein>
<accession>A0A1R4B0H2</accession>